<dbReference type="RefSeq" id="WP_091102976.1">
    <property type="nucleotide sequence ID" value="NZ_FNXE01000086.1"/>
</dbReference>
<accession>A0A1H6N296</accession>
<evidence type="ECO:0000313" key="2">
    <source>
        <dbReference type="Proteomes" id="UP000199634"/>
    </source>
</evidence>
<reference evidence="2" key="1">
    <citation type="submission" date="2016-10" db="EMBL/GenBank/DDBJ databases">
        <authorList>
            <person name="Varghese N."/>
            <person name="Submissions S."/>
        </authorList>
    </citation>
    <scope>NUCLEOTIDE SEQUENCE [LARGE SCALE GENOMIC DNA]</scope>
    <source>
        <strain evidence="2">CGMCC 1.10825</strain>
    </source>
</reference>
<dbReference type="STRING" id="1159016.SAMN02927937_02919"/>
<keyword evidence="2" id="KW-1185">Reference proteome</keyword>
<protein>
    <submittedName>
        <fullName evidence="1">Uncharacterized protein</fullName>
    </submittedName>
</protein>
<name>A0A1H6N296_9FLAO</name>
<evidence type="ECO:0000313" key="1">
    <source>
        <dbReference type="EMBL" id="SEI04211.1"/>
    </source>
</evidence>
<dbReference type="AlphaFoldDB" id="A0A1H6N296"/>
<organism evidence="1 2">
    <name type="scientific">Paenimyroides marinum</name>
    <dbReference type="NCBI Taxonomy" id="1159016"/>
    <lineage>
        <taxon>Bacteria</taxon>
        <taxon>Pseudomonadati</taxon>
        <taxon>Bacteroidota</taxon>
        <taxon>Flavobacteriia</taxon>
        <taxon>Flavobacteriales</taxon>
        <taxon>Flavobacteriaceae</taxon>
        <taxon>Paenimyroides</taxon>
    </lineage>
</organism>
<proteinExistence type="predicted"/>
<dbReference type="EMBL" id="FNXE01000086">
    <property type="protein sequence ID" value="SEI04211.1"/>
    <property type="molecule type" value="Genomic_DNA"/>
</dbReference>
<dbReference type="OrthoDB" id="708305at2"/>
<sequence>MLSHIDTTTYAKSIYVDQDNVYIVGYTDAIGERSFKLWKNGVPTKLISGERINRGLDLTVENENVYAAGYEQVGDKYVPRVFKNNELLPIQHTASGHTYAFAVQVVDEKVYVLGSEYRNGKQANIIWENGKEIDFLSVESGYSEFQSMIVVPKE</sequence>
<dbReference type="Proteomes" id="UP000199634">
    <property type="component" value="Unassembled WGS sequence"/>
</dbReference>
<gene>
    <name evidence="1" type="ORF">SAMN02927937_02919</name>
</gene>